<dbReference type="InterPro" id="IPR038418">
    <property type="entry name" value="6-PTP_synth/QueD_sf"/>
</dbReference>
<accession>A0ABV2A4G6</accession>
<comment type="pathway">
    <text evidence="2">Purine metabolism; 7-cyano-7-deazaguanine biosynthesis.</text>
</comment>
<evidence type="ECO:0000256" key="6">
    <source>
        <dbReference type="ARBA" id="ARBA00022723"/>
    </source>
</evidence>
<dbReference type="Pfam" id="PF01242">
    <property type="entry name" value="PTPS"/>
    <property type="match status" value="1"/>
</dbReference>
<reference evidence="12 14" key="2">
    <citation type="submission" date="2024-06" db="EMBL/GenBank/DDBJ databases">
        <authorList>
            <person name="Bataeva Y.V."/>
            <person name="Grigorian L.N."/>
            <person name="Solomentsev V.I."/>
        </authorList>
    </citation>
    <scope>NUCLEOTIDE SEQUENCE [LARGE SCALE GENOMIC DNA]</scope>
    <source>
        <strain evidence="12">SCPM-O-B-12605</strain>
        <strain evidence="14">SCPM-O-B-12605 (RCAM04882)</strain>
    </source>
</reference>
<dbReference type="EC" id="4.1.2.50" evidence="4"/>
<dbReference type="SUPFAM" id="SSF55620">
    <property type="entry name" value="Tetrahydrobiopterin biosynthesis enzymes-like"/>
    <property type="match status" value="1"/>
</dbReference>
<evidence type="ECO:0000313" key="11">
    <source>
        <dbReference type="EMBL" id="MEE2050994.1"/>
    </source>
</evidence>
<dbReference type="RefSeq" id="WP_267945175.1">
    <property type="nucleotide sequence ID" value="NZ_BAAAJA010000011.1"/>
</dbReference>
<evidence type="ECO:0000256" key="4">
    <source>
        <dbReference type="ARBA" id="ARBA00012982"/>
    </source>
</evidence>
<name>A0ABV2A4G6_9ACTN</name>
<evidence type="ECO:0000256" key="10">
    <source>
        <dbReference type="ARBA" id="ARBA00048807"/>
    </source>
</evidence>
<dbReference type="PANTHER" id="PTHR12589">
    <property type="entry name" value="PYRUVOYL TETRAHYDROBIOPTERIN SYNTHASE"/>
    <property type="match status" value="1"/>
</dbReference>
<dbReference type="EMBL" id="JAUUCC010000022">
    <property type="protein sequence ID" value="MEE2050994.1"/>
    <property type="molecule type" value="Genomic_DNA"/>
</dbReference>
<comment type="catalytic activity">
    <reaction evidence="10">
        <text>7,8-dihydroneopterin 3'-triphosphate + H2O = 6-carboxy-5,6,7,8-tetrahydropterin + triphosphate + acetaldehyde + 2 H(+)</text>
        <dbReference type="Rhea" id="RHEA:27966"/>
        <dbReference type="ChEBI" id="CHEBI:15343"/>
        <dbReference type="ChEBI" id="CHEBI:15377"/>
        <dbReference type="ChEBI" id="CHEBI:15378"/>
        <dbReference type="ChEBI" id="CHEBI:18036"/>
        <dbReference type="ChEBI" id="CHEBI:58462"/>
        <dbReference type="ChEBI" id="CHEBI:61032"/>
        <dbReference type="EC" id="4.1.2.50"/>
    </reaction>
</comment>
<keyword evidence="7" id="KW-0862">Zinc</keyword>
<evidence type="ECO:0000256" key="8">
    <source>
        <dbReference type="ARBA" id="ARBA00023239"/>
    </source>
</evidence>
<comment type="caution">
    <text evidence="12">The sequence shown here is derived from an EMBL/GenBank/DDBJ whole genome shotgun (WGS) entry which is preliminary data.</text>
</comment>
<dbReference type="InterPro" id="IPR007115">
    <property type="entry name" value="6-PTP_synth/QueD"/>
</dbReference>
<keyword evidence="6" id="KW-0479">Metal-binding</keyword>
<gene>
    <name evidence="12" type="ORF">ABUK86_31135</name>
    <name evidence="11" type="ORF">Q8A49_10875</name>
</gene>
<comment type="similarity">
    <text evidence="3">Belongs to the PTPS family. QueD subfamily.</text>
</comment>
<evidence type="ECO:0000256" key="9">
    <source>
        <dbReference type="ARBA" id="ARBA00031449"/>
    </source>
</evidence>
<evidence type="ECO:0000256" key="5">
    <source>
        <dbReference type="ARBA" id="ARBA00018141"/>
    </source>
</evidence>
<protein>
    <recommendedName>
        <fullName evidence="5">6-carboxy-5,6,7,8-tetrahydropterin synthase</fullName>
        <ecNumber evidence="4">4.1.2.50</ecNumber>
    </recommendedName>
    <alternativeName>
        <fullName evidence="9">Queuosine biosynthesis protein QueD</fullName>
    </alternativeName>
</protein>
<dbReference type="Gene3D" id="3.30.479.10">
    <property type="entry name" value="6-pyruvoyl tetrahydropterin synthase/QueD"/>
    <property type="match status" value="1"/>
</dbReference>
<keyword evidence="14" id="KW-1185">Reference proteome</keyword>
<organism evidence="12 14">
    <name type="scientific">Nocardiopsis tropica</name>
    <dbReference type="NCBI Taxonomy" id="109330"/>
    <lineage>
        <taxon>Bacteria</taxon>
        <taxon>Bacillati</taxon>
        <taxon>Actinomycetota</taxon>
        <taxon>Actinomycetes</taxon>
        <taxon>Streptosporangiales</taxon>
        <taxon>Nocardiopsidaceae</taxon>
        <taxon>Nocardiopsis</taxon>
    </lineage>
</organism>
<evidence type="ECO:0000256" key="7">
    <source>
        <dbReference type="ARBA" id="ARBA00022833"/>
    </source>
</evidence>
<sequence length="168" mass="17851">MDTTAATYAPAHHGVTVRHNFETAHRLPHLGGKCTNLHGHSWWVEVSAVAPALDSSTVVEFGAFKAELRSWIDTHLDHGAMLGVDDPLAKVLADHGSKLFRFGAPQPLPAEEFAANLPHPTVEAVAVLLGRVAMDVLVGLGHAPGARIEGVRVTETHVNSALWRGGSA</sequence>
<evidence type="ECO:0000256" key="2">
    <source>
        <dbReference type="ARBA" id="ARBA00005061"/>
    </source>
</evidence>
<keyword evidence="8" id="KW-0456">Lyase</keyword>
<evidence type="ECO:0000256" key="3">
    <source>
        <dbReference type="ARBA" id="ARBA00008900"/>
    </source>
</evidence>
<reference evidence="11 13" key="1">
    <citation type="submission" date="2023-07" db="EMBL/GenBank/DDBJ databases">
        <authorList>
            <person name="Girao M."/>
            <person name="Carvalho M.F."/>
        </authorList>
    </citation>
    <scope>NUCLEOTIDE SEQUENCE [LARGE SCALE GENOMIC DNA]</scope>
    <source>
        <strain evidence="11 13">66/93</strain>
    </source>
</reference>
<evidence type="ECO:0000256" key="1">
    <source>
        <dbReference type="ARBA" id="ARBA00001947"/>
    </source>
</evidence>
<evidence type="ECO:0000313" key="13">
    <source>
        <dbReference type="Proteomes" id="UP001348641"/>
    </source>
</evidence>
<dbReference type="PANTHER" id="PTHR12589:SF7">
    <property type="entry name" value="6-PYRUVOYL TETRAHYDROBIOPTERIN SYNTHASE"/>
    <property type="match status" value="1"/>
</dbReference>
<evidence type="ECO:0000313" key="12">
    <source>
        <dbReference type="EMBL" id="MES0838257.1"/>
    </source>
</evidence>
<dbReference type="Proteomes" id="UP001432401">
    <property type="component" value="Unassembled WGS sequence"/>
</dbReference>
<evidence type="ECO:0000313" key="14">
    <source>
        <dbReference type="Proteomes" id="UP001432401"/>
    </source>
</evidence>
<proteinExistence type="inferred from homology"/>
<dbReference type="EMBL" id="JBEQNB010000026">
    <property type="protein sequence ID" value="MES0838257.1"/>
    <property type="molecule type" value="Genomic_DNA"/>
</dbReference>
<comment type="cofactor">
    <cofactor evidence="1">
        <name>Zn(2+)</name>
        <dbReference type="ChEBI" id="CHEBI:29105"/>
    </cofactor>
</comment>
<dbReference type="Proteomes" id="UP001348641">
    <property type="component" value="Unassembled WGS sequence"/>
</dbReference>